<evidence type="ECO:0000313" key="1">
    <source>
        <dbReference type="EMBL" id="GBF50942.1"/>
    </source>
</evidence>
<gene>
    <name evidence="1" type="ORF">LPTSP4_24700</name>
</gene>
<dbReference type="EMBL" id="BFBB01000007">
    <property type="protein sequence ID" value="GBF50942.1"/>
    <property type="molecule type" value="Genomic_DNA"/>
</dbReference>
<proteinExistence type="predicted"/>
<sequence length="64" mass="7546">MTDSQRNDYLSDITKRYKKEAELGDLQSKYGKINKKLPKAVELKTEIDELKSEITKINETWKIK</sequence>
<reference evidence="1 2" key="1">
    <citation type="submission" date="2018-02" db="EMBL/GenBank/DDBJ databases">
        <title>Novel Leptospira species isolated from soil and water in Japan.</title>
        <authorList>
            <person name="Nakao R."/>
            <person name="Masuzawa T."/>
        </authorList>
    </citation>
    <scope>NUCLEOTIDE SEQUENCE [LARGE SCALE GENOMIC DNA]</scope>
    <source>
        <strain evidence="1 2">YH101</strain>
    </source>
</reference>
<evidence type="ECO:0000313" key="2">
    <source>
        <dbReference type="Proteomes" id="UP000245133"/>
    </source>
</evidence>
<comment type="caution">
    <text evidence="1">The sequence shown here is derived from an EMBL/GenBank/DDBJ whole genome shotgun (WGS) entry which is preliminary data.</text>
</comment>
<dbReference type="RefSeq" id="WP_108977100.1">
    <property type="nucleotide sequence ID" value="NZ_BFBB01000007.1"/>
</dbReference>
<dbReference type="AlphaFoldDB" id="A0A2P2E219"/>
<accession>A0A2P2E219</accession>
<name>A0A2P2E219_9LEPT</name>
<keyword evidence="2" id="KW-1185">Reference proteome</keyword>
<organism evidence="1 2">
    <name type="scientific">Leptospira ryugenii</name>
    <dbReference type="NCBI Taxonomy" id="1917863"/>
    <lineage>
        <taxon>Bacteria</taxon>
        <taxon>Pseudomonadati</taxon>
        <taxon>Spirochaetota</taxon>
        <taxon>Spirochaetia</taxon>
        <taxon>Leptospirales</taxon>
        <taxon>Leptospiraceae</taxon>
        <taxon>Leptospira</taxon>
    </lineage>
</organism>
<protein>
    <submittedName>
        <fullName evidence="1">ATP dependent permease</fullName>
    </submittedName>
</protein>
<dbReference type="Proteomes" id="UP000245133">
    <property type="component" value="Unassembled WGS sequence"/>
</dbReference>